<dbReference type="GeneID" id="3229367"/>
<dbReference type="NCBIfam" id="TIGR01764">
    <property type="entry name" value="excise"/>
    <property type="match status" value="1"/>
</dbReference>
<dbReference type="EMBL" id="AP017649">
    <property type="protein sequence ID" value="BAZ97703.1"/>
    <property type="molecule type" value="Genomic_DNA"/>
</dbReference>
<reference evidence="4 7" key="2">
    <citation type="journal article" date="2017" name="Sci. Rep.">
        <title>Isolation and genomic characterization of a Dehalococcoides strain suggests genomic rearrangement during culture.</title>
        <authorList>
            <person name="Yohda M."/>
            <person name="Ikegami K."/>
            <person name="Aita Y."/>
            <person name="Kitajima M."/>
            <person name="Takechi A."/>
            <person name="Iwamoto M."/>
            <person name="Fukuda T."/>
            <person name="Tamura N."/>
            <person name="Shibasaki J."/>
            <person name="Koike S."/>
            <person name="Komatsu D."/>
            <person name="Miyagi S."/>
            <person name="Nishimura M."/>
            <person name="Uchino Y."/>
            <person name="Shiroma A."/>
            <person name="Shimoji M."/>
            <person name="Tamotsu H."/>
            <person name="Ashimine N."/>
            <person name="Shinzato M."/>
            <person name="Ohki S."/>
            <person name="Nakano K."/>
            <person name="Teruya K."/>
            <person name="Satou K."/>
            <person name="Hirano T."/>
            <person name="Yagi O."/>
        </authorList>
    </citation>
    <scope>NUCLEOTIDE SEQUENCE [LARGE SCALE GENOMIC DNA]</scope>
    <source>
        <strain evidence="4 7">UCH-ATV1</strain>
    </source>
</reference>
<dbReference type="OrthoDB" id="9808843at2"/>
<dbReference type="Pfam" id="PF00072">
    <property type="entry name" value="Response_reg"/>
    <property type="match status" value="1"/>
</dbReference>
<evidence type="ECO:0000313" key="5">
    <source>
        <dbReference type="EMBL" id="KSV18050.1"/>
    </source>
</evidence>
<evidence type="ECO:0000256" key="2">
    <source>
        <dbReference type="PROSITE-ProRule" id="PRU00169"/>
    </source>
</evidence>
<dbReference type="EMBL" id="JGYD01000018">
    <property type="protein sequence ID" value="KSV18050.1"/>
    <property type="molecule type" value="Genomic_DNA"/>
</dbReference>
<dbReference type="PATRIC" id="fig|61435.5.peg.1039"/>
<dbReference type="Gene3D" id="3.40.50.2300">
    <property type="match status" value="1"/>
</dbReference>
<dbReference type="GO" id="GO:0000160">
    <property type="term" value="P:phosphorelay signal transduction system"/>
    <property type="evidence" value="ECO:0007669"/>
    <property type="project" value="InterPro"/>
</dbReference>
<reference evidence="5 6" key="1">
    <citation type="journal article" date="2015" name="Sci. Rep.">
        <title>A comparative genomics and reductive dehalogenase gene transcription study of two chloroethene-respiring bacteria, Dehalococcoides mccartyi strains MB and 11a.</title>
        <authorList>
            <person name="Low A."/>
            <person name="Shen Z."/>
            <person name="Cheng D."/>
            <person name="Rogers M.J."/>
            <person name="Lee P.K."/>
            <person name="He J."/>
        </authorList>
    </citation>
    <scope>NUCLEOTIDE SEQUENCE [LARGE SCALE GENOMIC DNA]</scope>
    <source>
        <strain evidence="5 6">MB</strain>
    </source>
</reference>
<proteinExistence type="predicted"/>
<dbReference type="Proteomes" id="UP000218257">
    <property type="component" value="Chromosome"/>
</dbReference>
<evidence type="ECO:0000313" key="7">
    <source>
        <dbReference type="Proteomes" id="UP000218257"/>
    </source>
</evidence>
<dbReference type="eggNOG" id="COG3311">
    <property type="taxonomic scope" value="Bacteria"/>
</dbReference>
<dbReference type="InterPro" id="IPR010093">
    <property type="entry name" value="SinI_DNA-bd"/>
</dbReference>
<dbReference type="PANTHER" id="PTHR44591:SF3">
    <property type="entry name" value="RESPONSE REGULATORY DOMAIN-CONTAINING PROTEIN"/>
    <property type="match status" value="1"/>
</dbReference>
<evidence type="ECO:0000313" key="6">
    <source>
        <dbReference type="Proteomes" id="UP000053577"/>
    </source>
</evidence>
<accession>A0A0V8M2R1</accession>
<evidence type="ECO:0000259" key="3">
    <source>
        <dbReference type="PROSITE" id="PS50110"/>
    </source>
</evidence>
<name>A0A0V8M2R1_9CHLR</name>
<dbReference type="SMART" id="SM00448">
    <property type="entry name" value="REC"/>
    <property type="match status" value="1"/>
</dbReference>
<dbReference type="CDD" id="cd17554">
    <property type="entry name" value="REC_TrrA-like"/>
    <property type="match status" value="1"/>
</dbReference>
<dbReference type="SUPFAM" id="SSF52172">
    <property type="entry name" value="CheY-like"/>
    <property type="match status" value="1"/>
</dbReference>
<keyword evidence="1 2" id="KW-0597">Phosphoprotein</keyword>
<dbReference type="GO" id="GO:0003677">
    <property type="term" value="F:DNA binding"/>
    <property type="evidence" value="ECO:0007669"/>
    <property type="project" value="InterPro"/>
</dbReference>
<dbReference type="InterPro" id="IPR050595">
    <property type="entry name" value="Bact_response_regulator"/>
</dbReference>
<evidence type="ECO:0000256" key="1">
    <source>
        <dbReference type="ARBA" id="ARBA00022553"/>
    </source>
</evidence>
<dbReference type="InterPro" id="IPR041657">
    <property type="entry name" value="HTH_17"/>
</dbReference>
<dbReference type="PROSITE" id="PS50110">
    <property type="entry name" value="RESPONSE_REGULATORY"/>
    <property type="match status" value="1"/>
</dbReference>
<dbReference type="InterPro" id="IPR011006">
    <property type="entry name" value="CheY-like_superfamily"/>
</dbReference>
<feature type="domain" description="Response regulatory" evidence="3">
    <location>
        <begin position="60"/>
        <end position="174"/>
    </location>
</feature>
<evidence type="ECO:0000313" key="4">
    <source>
        <dbReference type="EMBL" id="BAZ97703.1"/>
    </source>
</evidence>
<dbReference type="Pfam" id="PF12728">
    <property type="entry name" value="HTH_17"/>
    <property type="match status" value="1"/>
</dbReference>
<organism evidence="5 6">
    <name type="scientific">Dehalococcoides mccartyi</name>
    <dbReference type="NCBI Taxonomy" id="61435"/>
    <lineage>
        <taxon>Bacteria</taxon>
        <taxon>Bacillati</taxon>
        <taxon>Chloroflexota</taxon>
        <taxon>Dehalococcoidia</taxon>
        <taxon>Dehalococcoidales</taxon>
        <taxon>Dehalococcoidaceae</taxon>
        <taxon>Dehalococcoides</taxon>
    </lineage>
</organism>
<dbReference type="Proteomes" id="UP000053577">
    <property type="component" value="Unassembled WGS sequence"/>
</dbReference>
<dbReference type="eggNOG" id="COG2204">
    <property type="taxonomic scope" value="Bacteria"/>
</dbReference>
<sequence length="180" mass="20214">MADLMTVREVAEYLRVTQKTIYRLLQRNAIPALKVSHSWRFDKSSIDEWLRKSAVGVRASVLVIDDESTVRSLFKETLEDQGHAVSMAKNGDEALEQLQSKDFDLVFLDLKMPGLNGAELYQKIRAIKPKLPVTIITGYPDSDTMAKVLAQGPFGVMNKPFGEMDIINATKNFLRISPEA</sequence>
<dbReference type="SUPFAM" id="SSF46955">
    <property type="entry name" value="Putative DNA-binding domain"/>
    <property type="match status" value="1"/>
</dbReference>
<feature type="modified residue" description="4-aspartylphosphate" evidence="2">
    <location>
        <position position="109"/>
    </location>
</feature>
<dbReference type="RefSeq" id="WP_010936983.1">
    <property type="nucleotide sequence ID" value="NZ_AP017649.1"/>
</dbReference>
<dbReference type="InterPro" id="IPR001789">
    <property type="entry name" value="Sig_transdc_resp-reg_receiver"/>
</dbReference>
<dbReference type="PANTHER" id="PTHR44591">
    <property type="entry name" value="STRESS RESPONSE REGULATOR PROTEIN 1"/>
    <property type="match status" value="1"/>
</dbReference>
<dbReference type="AlphaFoldDB" id="A0A0V8M2R1"/>
<protein>
    <submittedName>
        <fullName evidence="5">Chemotaxis protein CheY</fullName>
    </submittedName>
</protein>
<dbReference type="InterPro" id="IPR009061">
    <property type="entry name" value="DNA-bd_dom_put_sf"/>
</dbReference>
<gene>
    <name evidence="5" type="ORF">DA01_05260</name>
    <name evidence="4" type="ORF">DEHALATV1_1075</name>
</gene>